<feature type="non-terminal residue" evidence="1">
    <location>
        <position position="79"/>
    </location>
</feature>
<comment type="caution">
    <text evidence="1">The sequence shown here is derived from an EMBL/GenBank/DDBJ whole genome shotgun (WGS) entry which is preliminary data.</text>
</comment>
<keyword evidence="2" id="KW-1185">Reference proteome</keyword>
<proteinExistence type="predicted"/>
<sequence>EVDGEQALHDNGLQEEITKLTNKINRVTERIKVPVFETANTPTNNRTKLEHLAQIKELWLEERRLSTAIIKKVKRENIQ</sequence>
<reference evidence="1" key="1">
    <citation type="submission" date="2021-06" db="EMBL/GenBank/DDBJ databases">
        <authorList>
            <person name="Kallberg Y."/>
            <person name="Tangrot J."/>
            <person name="Rosling A."/>
        </authorList>
    </citation>
    <scope>NUCLEOTIDE SEQUENCE</scope>
    <source>
        <strain evidence="1">CL356</strain>
    </source>
</reference>
<organism evidence="1 2">
    <name type="scientific">Acaulospora colombiana</name>
    <dbReference type="NCBI Taxonomy" id="27376"/>
    <lineage>
        <taxon>Eukaryota</taxon>
        <taxon>Fungi</taxon>
        <taxon>Fungi incertae sedis</taxon>
        <taxon>Mucoromycota</taxon>
        <taxon>Glomeromycotina</taxon>
        <taxon>Glomeromycetes</taxon>
        <taxon>Diversisporales</taxon>
        <taxon>Acaulosporaceae</taxon>
        <taxon>Acaulospora</taxon>
    </lineage>
</organism>
<accession>A0ACA9KVJ0</accession>
<dbReference type="EMBL" id="CAJVPT010003451">
    <property type="protein sequence ID" value="CAG8496150.1"/>
    <property type="molecule type" value="Genomic_DNA"/>
</dbReference>
<gene>
    <name evidence="1" type="ORF">ACOLOM_LOCUS2593</name>
</gene>
<evidence type="ECO:0000313" key="2">
    <source>
        <dbReference type="Proteomes" id="UP000789525"/>
    </source>
</evidence>
<feature type="non-terminal residue" evidence="1">
    <location>
        <position position="1"/>
    </location>
</feature>
<protein>
    <submittedName>
        <fullName evidence="1">4467_t:CDS:1</fullName>
    </submittedName>
</protein>
<dbReference type="Proteomes" id="UP000789525">
    <property type="component" value="Unassembled WGS sequence"/>
</dbReference>
<name>A0ACA9KVJ0_9GLOM</name>
<evidence type="ECO:0000313" key="1">
    <source>
        <dbReference type="EMBL" id="CAG8496150.1"/>
    </source>
</evidence>